<organism evidence="2">
    <name type="scientific">Colletotrichum fructicola (strain Nara gc5)</name>
    <name type="common">Anthracnose fungus</name>
    <name type="synonym">Colletotrichum gloeosporioides (strain Nara gc5)</name>
    <dbReference type="NCBI Taxonomy" id="1213859"/>
    <lineage>
        <taxon>Eukaryota</taxon>
        <taxon>Fungi</taxon>
        <taxon>Dikarya</taxon>
        <taxon>Ascomycota</taxon>
        <taxon>Pezizomycotina</taxon>
        <taxon>Sordariomycetes</taxon>
        <taxon>Hypocreomycetidae</taxon>
        <taxon>Glomerellales</taxon>
        <taxon>Glomerellaceae</taxon>
        <taxon>Colletotrichum</taxon>
        <taxon>Colletotrichum gloeosporioides species complex</taxon>
    </lineage>
</organism>
<feature type="region of interest" description="Disordered" evidence="1">
    <location>
        <begin position="1"/>
        <end position="20"/>
    </location>
</feature>
<feature type="region of interest" description="Disordered" evidence="1">
    <location>
        <begin position="165"/>
        <end position="187"/>
    </location>
</feature>
<sequence>MTLLNTRKREGPSARQRTPPGQITTAIASLDRFSTAPPTTIYAQSLPLAISNIPWGPQAIGVVVFMRLNLSSKAAGGKSCGQSESRTIISRWYGPSRANQTAVPSWKEVPQRADTDTDTNTATARTEDKNKWAIVHRTATWHGGTKAHTTFAGSTSQSVVVHQHKASAKQNSGHKQSARHRTIFSRP</sequence>
<protein>
    <submittedName>
        <fullName evidence="2">Uncharacterized protein</fullName>
    </submittedName>
</protein>
<reference evidence="2" key="1">
    <citation type="submission" date="2012-08" db="EMBL/GenBank/DDBJ databases">
        <title>Genome analysis of Colletotrichum orbiculare and Colletotrichum fructicola.</title>
        <authorList>
            <person name="Gan P.H.P."/>
            <person name="Ikeda K."/>
            <person name="Irieda H."/>
            <person name="Narusaka M."/>
            <person name="O'Connell R.J."/>
            <person name="Narusaka Y."/>
            <person name="Takano Y."/>
            <person name="Kubo Y."/>
            <person name="Shirasu K."/>
        </authorList>
    </citation>
    <scope>NUCLEOTIDE SEQUENCE</scope>
    <source>
        <strain evidence="2">Nara gc5</strain>
    </source>
</reference>
<proteinExistence type="predicted"/>
<dbReference type="EMBL" id="KB020288">
    <property type="protein sequence ID" value="ELA37956.1"/>
    <property type="molecule type" value="Genomic_DNA"/>
</dbReference>
<name>L2GI73_COLFN</name>
<evidence type="ECO:0000256" key="1">
    <source>
        <dbReference type="SAM" id="MobiDB-lite"/>
    </source>
</evidence>
<dbReference type="AlphaFoldDB" id="L2GI73"/>
<feature type="compositionally biased region" description="Basic residues" evidence="1">
    <location>
        <begin position="176"/>
        <end position="187"/>
    </location>
</feature>
<dbReference type="HOGENOM" id="CLU_1447574_0_0_1"/>
<feature type="region of interest" description="Disordered" evidence="1">
    <location>
        <begin position="100"/>
        <end position="128"/>
    </location>
</feature>
<evidence type="ECO:0000313" key="2">
    <source>
        <dbReference type="EMBL" id="ELA37956.1"/>
    </source>
</evidence>
<gene>
    <name evidence="2" type="ORF">CGGC5_15342</name>
</gene>
<accession>L2GI73</accession>